<dbReference type="Gene3D" id="1.10.10.60">
    <property type="entry name" value="Homeodomain-like"/>
    <property type="match status" value="1"/>
</dbReference>
<dbReference type="SUPFAM" id="SSF46689">
    <property type="entry name" value="Homeodomain-like"/>
    <property type="match status" value="1"/>
</dbReference>
<evidence type="ECO:0000259" key="7">
    <source>
        <dbReference type="PROSITE" id="PS51294"/>
    </source>
</evidence>
<dbReference type="Proteomes" id="UP001497457">
    <property type="component" value="Chromosome 25rd"/>
</dbReference>
<dbReference type="Pfam" id="PF00249">
    <property type="entry name" value="Myb_DNA-binding"/>
    <property type="match status" value="1"/>
</dbReference>
<feature type="domain" description="SANT" evidence="6">
    <location>
        <begin position="142"/>
        <end position="190"/>
    </location>
</feature>
<dbReference type="PANTHER" id="PTHR44042">
    <property type="entry name" value="DUPLICATED HOMEODOMAIN-LIKE SUPERFAMILY PROTEIN-RELATED"/>
    <property type="match status" value="1"/>
</dbReference>
<keyword evidence="3" id="KW-0804">Transcription</keyword>
<dbReference type="EMBL" id="OZ075135">
    <property type="protein sequence ID" value="CAL4998766.1"/>
    <property type="molecule type" value="Genomic_DNA"/>
</dbReference>
<evidence type="ECO:0000259" key="6">
    <source>
        <dbReference type="PROSITE" id="PS51293"/>
    </source>
</evidence>
<dbReference type="PANTHER" id="PTHR44042:SF11">
    <property type="entry name" value="OS06G0173800 PROTEIN"/>
    <property type="match status" value="1"/>
</dbReference>
<dbReference type="InterPro" id="IPR009057">
    <property type="entry name" value="Homeodomain-like_sf"/>
</dbReference>
<dbReference type="InterPro" id="IPR056195">
    <property type="entry name" value="HTH_70"/>
</dbReference>
<keyword evidence="4" id="KW-0539">Nucleus</keyword>
<dbReference type="PROSITE" id="PS51294">
    <property type="entry name" value="HTH_MYB"/>
    <property type="match status" value="1"/>
</dbReference>
<reference evidence="8" key="1">
    <citation type="submission" date="2024-10" db="EMBL/GenBank/DDBJ databases">
        <authorList>
            <person name="Ryan C."/>
        </authorList>
    </citation>
    <scope>NUCLEOTIDE SEQUENCE [LARGE SCALE GENOMIC DNA]</scope>
</reference>
<dbReference type="InterPro" id="IPR017884">
    <property type="entry name" value="SANT_dom"/>
</dbReference>
<keyword evidence="1" id="KW-0805">Transcription regulation</keyword>
<dbReference type="PROSITE" id="PS51293">
    <property type="entry name" value="SANT"/>
    <property type="match status" value="1"/>
</dbReference>
<dbReference type="SMART" id="SM00717">
    <property type="entry name" value="SANT"/>
    <property type="match status" value="1"/>
</dbReference>
<evidence type="ECO:0000256" key="4">
    <source>
        <dbReference type="ARBA" id="ARBA00023242"/>
    </source>
</evidence>
<protein>
    <submittedName>
        <fullName evidence="8">Uncharacterized protein</fullName>
    </submittedName>
</protein>
<evidence type="ECO:0000313" key="8">
    <source>
        <dbReference type="EMBL" id="CAL4998766.1"/>
    </source>
</evidence>
<keyword evidence="2" id="KW-0238">DNA-binding</keyword>
<dbReference type="InterPro" id="IPR017930">
    <property type="entry name" value="Myb_dom"/>
</dbReference>
<evidence type="ECO:0000313" key="9">
    <source>
        <dbReference type="Proteomes" id="UP001497457"/>
    </source>
</evidence>
<evidence type="ECO:0000256" key="2">
    <source>
        <dbReference type="ARBA" id="ARBA00023125"/>
    </source>
</evidence>
<dbReference type="InterPro" id="IPR006447">
    <property type="entry name" value="Myb_dom_plants"/>
</dbReference>
<dbReference type="PROSITE" id="PS50090">
    <property type="entry name" value="MYB_LIKE"/>
    <property type="match status" value="1"/>
</dbReference>
<evidence type="ECO:0000256" key="3">
    <source>
        <dbReference type="ARBA" id="ARBA00023163"/>
    </source>
</evidence>
<dbReference type="Pfam" id="PF23671">
    <property type="entry name" value="HTH_70"/>
    <property type="match status" value="1"/>
</dbReference>
<evidence type="ECO:0000256" key="1">
    <source>
        <dbReference type="ARBA" id="ARBA00023015"/>
    </source>
</evidence>
<dbReference type="AlphaFoldDB" id="A0ABC9BC94"/>
<gene>
    <name evidence="8" type="ORF">URODEC1_LOCUS63981</name>
</gene>
<evidence type="ECO:0000259" key="5">
    <source>
        <dbReference type="PROSITE" id="PS50090"/>
    </source>
</evidence>
<dbReference type="NCBIfam" id="TIGR01557">
    <property type="entry name" value="myb_SHAQKYF"/>
    <property type="match status" value="1"/>
</dbReference>
<keyword evidence="9" id="KW-1185">Reference proteome</keyword>
<dbReference type="InterPro" id="IPR001005">
    <property type="entry name" value="SANT/Myb"/>
</dbReference>
<feature type="domain" description="HTH myb-type" evidence="7">
    <location>
        <begin position="142"/>
        <end position="190"/>
    </location>
</feature>
<feature type="domain" description="Myb-like" evidence="5">
    <location>
        <begin position="140"/>
        <end position="186"/>
    </location>
</feature>
<organism evidence="8 9">
    <name type="scientific">Urochloa decumbens</name>
    <dbReference type="NCBI Taxonomy" id="240449"/>
    <lineage>
        <taxon>Eukaryota</taxon>
        <taxon>Viridiplantae</taxon>
        <taxon>Streptophyta</taxon>
        <taxon>Embryophyta</taxon>
        <taxon>Tracheophyta</taxon>
        <taxon>Spermatophyta</taxon>
        <taxon>Magnoliopsida</taxon>
        <taxon>Liliopsida</taxon>
        <taxon>Poales</taxon>
        <taxon>Poaceae</taxon>
        <taxon>PACMAD clade</taxon>
        <taxon>Panicoideae</taxon>
        <taxon>Panicodae</taxon>
        <taxon>Paniceae</taxon>
        <taxon>Melinidinae</taxon>
        <taxon>Urochloa</taxon>
    </lineage>
</organism>
<sequence>MDPKFNGEWSPYEIMMAKSVITSYNPDNNYADETNKKHIAIVNDLQAYFPWKERSQVTEFYIQLVIEMVQATQTGNQSMVAINNLVNENFEIQVEDPPMGSMDMLLPNQTDKMPETMRMMQEIPQQQVIIPHQMGQNNIGIWTNAEQRQFLYGLRVHGRGKWKEISRDFVTTRTPAQVSSHAQKYFRRNECTSKRQRYSINDVNLLDDETWMQNNSAFSQDVRAIGGDAYNNCVGSSSQLDNMNNLAQCSPFLYSTGQVSSSLANTWTGLQMGANSSASLELEGAGSYTAWTGNQEGGFVDEQWMDTENMY</sequence>
<proteinExistence type="predicted"/>
<dbReference type="CDD" id="cd00167">
    <property type="entry name" value="SANT"/>
    <property type="match status" value="1"/>
</dbReference>
<name>A0ABC9BC94_9POAL</name>
<dbReference type="GO" id="GO:0003677">
    <property type="term" value="F:DNA binding"/>
    <property type="evidence" value="ECO:0007669"/>
    <property type="project" value="UniProtKB-KW"/>
</dbReference>
<accession>A0ABC9BC94</accession>